<dbReference type="InterPro" id="IPR036390">
    <property type="entry name" value="WH_DNA-bd_sf"/>
</dbReference>
<organism evidence="2 3">
    <name type="scientific">Pseudoprimorskyibacter insulae</name>
    <dbReference type="NCBI Taxonomy" id="1695997"/>
    <lineage>
        <taxon>Bacteria</taxon>
        <taxon>Pseudomonadati</taxon>
        <taxon>Pseudomonadota</taxon>
        <taxon>Alphaproteobacteria</taxon>
        <taxon>Rhodobacterales</taxon>
        <taxon>Paracoccaceae</taxon>
        <taxon>Pseudoprimorskyibacter</taxon>
    </lineage>
</organism>
<dbReference type="SUPFAM" id="SSF46785">
    <property type="entry name" value="Winged helix' DNA-binding domain"/>
    <property type="match status" value="1"/>
</dbReference>
<keyword evidence="3" id="KW-1185">Reference proteome</keyword>
<dbReference type="EMBL" id="OMOJ01000004">
    <property type="protein sequence ID" value="SPF80518.1"/>
    <property type="molecule type" value="Genomic_DNA"/>
</dbReference>
<dbReference type="PANTHER" id="PTHR34580">
    <property type="match status" value="1"/>
</dbReference>
<dbReference type="OrthoDB" id="9807255at2"/>
<dbReference type="Gene3D" id="1.10.10.10">
    <property type="entry name" value="Winged helix-like DNA-binding domain superfamily/Winged helix DNA-binding domain"/>
    <property type="match status" value="1"/>
</dbReference>
<proteinExistence type="predicted"/>
<evidence type="ECO:0000313" key="2">
    <source>
        <dbReference type="EMBL" id="SPF80518.1"/>
    </source>
</evidence>
<dbReference type="InterPro" id="IPR051534">
    <property type="entry name" value="CBASS_pafABC_assoc_protein"/>
</dbReference>
<evidence type="ECO:0000313" key="3">
    <source>
        <dbReference type="Proteomes" id="UP000244904"/>
    </source>
</evidence>
<accession>A0A2R8AWY9</accession>
<sequence length="218" mass="23557">MRKTDRLSELMTILRDGQVHKADDLALATGVSLRTIYRDMEVLVASGVPVQGARGTGYQAQALITLPALHLTEDELEALHLSLAILGESGMEGLADAAASLSAKIEQVLPEDSDSAGEGFGFAAYPFDGAARGVRHMPGLKAAIKARQKLRLRLQTGGAEVIRPLQVDYWGRVWRAIVWSETQAGFAEIRLDQIAEMTVLPGLFVDEPGKSLSDYRAS</sequence>
<protein>
    <recommendedName>
        <fullName evidence="1">Helix-turn-helix type 11 domain-containing protein</fullName>
    </recommendedName>
</protein>
<feature type="domain" description="Helix-turn-helix type 11" evidence="1">
    <location>
        <begin position="6"/>
        <end position="59"/>
    </location>
</feature>
<dbReference type="InterPro" id="IPR013196">
    <property type="entry name" value="HTH_11"/>
</dbReference>
<reference evidence="3" key="1">
    <citation type="submission" date="2018-03" db="EMBL/GenBank/DDBJ databases">
        <authorList>
            <person name="Rodrigo-Torres L."/>
            <person name="Arahal R. D."/>
            <person name="Lucena T."/>
        </authorList>
    </citation>
    <scope>NUCLEOTIDE SEQUENCE [LARGE SCALE GENOMIC DNA]</scope>
    <source>
        <strain evidence="3">CECT 8871</strain>
    </source>
</reference>
<dbReference type="AlphaFoldDB" id="A0A2R8AWY9"/>
<gene>
    <name evidence="2" type="ORF">PRI8871_02328</name>
</gene>
<dbReference type="Pfam" id="PF08279">
    <property type="entry name" value="HTH_11"/>
    <property type="match status" value="1"/>
</dbReference>
<dbReference type="InterPro" id="IPR036388">
    <property type="entry name" value="WH-like_DNA-bd_sf"/>
</dbReference>
<evidence type="ECO:0000259" key="1">
    <source>
        <dbReference type="Pfam" id="PF08279"/>
    </source>
</evidence>
<name>A0A2R8AWY9_9RHOB</name>
<dbReference type="PANTHER" id="PTHR34580:SF3">
    <property type="entry name" value="PROTEIN PAFB"/>
    <property type="match status" value="1"/>
</dbReference>
<dbReference type="Proteomes" id="UP000244904">
    <property type="component" value="Unassembled WGS sequence"/>
</dbReference>